<organism evidence="1 2">
    <name type="scientific">Granulicella cerasi</name>
    <dbReference type="NCBI Taxonomy" id="741063"/>
    <lineage>
        <taxon>Bacteria</taxon>
        <taxon>Pseudomonadati</taxon>
        <taxon>Acidobacteriota</taxon>
        <taxon>Terriglobia</taxon>
        <taxon>Terriglobales</taxon>
        <taxon>Acidobacteriaceae</taxon>
        <taxon>Granulicella</taxon>
    </lineage>
</organism>
<comment type="caution">
    <text evidence="1">The sequence shown here is derived from an EMBL/GenBank/DDBJ whole genome shotgun (WGS) entry which is preliminary data.</text>
</comment>
<protein>
    <submittedName>
        <fullName evidence="1">Uncharacterized protein</fullName>
    </submittedName>
</protein>
<accession>A0ABW1ZCQ8</accession>
<proteinExistence type="predicted"/>
<dbReference type="EMBL" id="JBHSWI010000001">
    <property type="protein sequence ID" value="MFC6646190.1"/>
    <property type="molecule type" value="Genomic_DNA"/>
</dbReference>
<sequence length="61" mass="6725">MRKTLAEHFPSVLEGFLNAAKSGSCQHVKLATELLQENEAQGKRRGKGAAQRLFEELERGG</sequence>
<keyword evidence="2" id="KW-1185">Reference proteome</keyword>
<evidence type="ECO:0000313" key="2">
    <source>
        <dbReference type="Proteomes" id="UP001596391"/>
    </source>
</evidence>
<dbReference type="Proteomes" id="UP001596391">
    <property type="component" value="Unassembled WGS sequence"/>
</dbReference>
<evidence type="ECO:0000313" key="1">
    <source>
        <dbReference type="EMBL" id="MFC6646190.1"/>
    </source>
</evidence>
<gene>
    <name evidence="1" type="ORF">ACFQBQ_11475</name>
</gene>
<reference evidence="2" key="1">
    <citation type="journal article" date="2019" name="Int. J. Syst. Evol. Microbiol.">
        <title>The Global Catalogue of Microorganisms (GCM) 10K type strain sequencing project: providing services to taxonomists for standard genome sequencing and annotation.</title>
        <authorList>
            <consortium name="The Broad Institute Genomics Platform"/>
            <consortium name="The Broad Institute Genome Sequencing Center for Infectious Disease"/>
            <person name="Wu L."/>
            <person name="Ma J."/>
        </authorList>
    </citation>
    <scope>NUCLEOTIDE SEQUENCE [LARGE SCALE GENOMIC DNA]</scope>
    <source>
        <strain evidence="2">CGMCC 1.16026</strain>
    </source>
</reference>
<dbReference type="RefSeq" id="WP_263369885.1">
    <property type="nucleotide sequence ID" value="NZ_JAGSYD010000001.1"/>
</dbReference>
<name>A0ABW1ZCQ8_9BACT</name>